<reference evidence="2" key="1">
    <citation type="submission" date="2021-08" db="EMBL/GenBank/DDBJ databases">
        <title>WGS assembly of Ceratopteris richardii.</title>
        <authorList>
            <person name="Marchant D.B."/>
            <person name="Chen G."/>
            <person name="Jenkins J."/>
            <person name="Shu S."/>
            <person name="Leebens-Mack J."/>
            <person name="Grimwood J."/>
            <person name="Schmutz J."/>
            <person name="Soltis P."/>
            <person name="Soltis D."/>
            <person name="Chen Z.-H."/>
        </authorList>
    </citation>
    <scope>NUCLEOTIDE SEQUENCE</scope>
    <source>
        <strain evidence="2">Whitten #5841</strain>
        <tissue evidence="2">Leaf</tissue>
    </source>
</reference>
<sequence>MMLLWAWWFSFLLPYCLGFHLFQPSRTGFSSIKHSVVVWKSHKFFQESQQMLSSIDYLV</sequence>
<comment type="caution">
    <text evidence="2">The sequence shown here is derived from an EMBL/GenBank/DDBJ whole genome shotgun (WGS) entry which is preliminary data.</text>
</comment>
<evidence type="ECO:0000313" key="2">
    <source>
        <dbReference type="EMBL" id="KAH7289268.1"/>
    </source>
</evidence>
<keyword evidence="3" id="KW-1185">Reference proteome</keyword>
<keyword evidence="1" id="KW-0732">Signal</keyword>
<dbReference type="Proteomes" id="UP000825935">
    <property type="component" value="Chromosome 31"/>
</dbReference>
<dbReference type="EMBL" id="CM035436">
    <property type="protein sequence ID" value="KAH7289268.1"/>
    <property type="molecule type" value="Genomic_DNA"/>
</dbReference>
<feature type="chain" id="PRO_5035821895" evidence="1">
    <location>
        <begin position="19"/>
        <end position="59"/>
    </location>
</feature>
<organism evidence="2 3">
    <name type="scientific">Ceratopteris richardii</name>
    <name type="common">Triangle waterfern</name>
    <dbReference type="NCBI Taxonomy" id="49495"/>
    <lineage>
        <taxon>Eukaryota</taxon>
        <taxon>Viridiplantae</taxon>
        <taxon>Streptophyta</taxon>
        <taxon>Embryophyta</taxon>
        <taxon>Tracheophyta</taxon>
        <taxon>Polypodiopsida</taxon>
        <taxon>Polypodiidae</taxon>
        <taxon>Polypodiales</taxon>
        <taxon>Pteridineae</taxon>
        <taxon>Pteridaceae</taxon>
        <taxon>Parkerioideae</taxon>
        <taxon>Ceratopteris</taxon>
    </lineage>
</organism>
<proteinExistence type="predicted"/>
<evidence type="ECO:0000313" key="3">
    <source>
        <dbReference type="Proteomes" id="UP000825935"/>
    </source>
</evidence>
<protein>
    <submittedName>
        <fullName evidence="2">Uncharacterized protein</fullName>
    </submittedName>
</protein>
<feature type="signal peptide" evidence="1">
    <location>
        <begin position="1"/>
        <end position="18"/>
    </location>
</feature>
<dbReference type="AlphaFoldDB" id="A0A8T2R0Q5"/>
<gene>
    <name evidence="2" type="ORF">KP509_31G067200</name>
</gene>
<evidence type="ECO:0000256" key="1">
    <source>
        <dbReference type="SAM" id="SignalP"/>
    </source>
</evidence>
<name>A0A8T2R0Q5_CERRI</name>
<accession>A0A8T2R0Q5</accession>